<dbReference type="Pfam" id="PF01850">
    <property type="entry name" value="PIN"/>
    <property type="match status" value="1"/>
</dbReference>
<evidence type="ECO:0000259" key="8">
    <source>
        <dbReference type="Pfam" id="PF01850"/>
    </source>
</evidence>
<reference evidence="9" key="1">
    <citation type="submission" date="2019-05" db="EMBL/GenBank/DDBJ databases">
        <authorList>
            <person name="Naeem R."/>
            <person name="Antony C."/>
            <person name="Guan Q."/>
        </authorList>
    </citation>
    <scope>NUCLEOTIDE SEQUENCE</scope>
    <source>
        <strain evidence="9">2</strain>
    </source>
</reference>
<sequence>MRSGRWAREGFAPELISRQTQLSSKRWPKANHSMRCVDVNVLVYAHRRDLPEHSDYRRLLERLANDDQPLGLPDLALGAFVRVMTDRRIFTEPTTSDEAWEAVDALLAAPAAMQLRAGERHWRLFRQLALDIDARGNDIADAYLAAYALENNATWLSTDRGFARFHRLRWTHPRDLEI</sequence>
<organism evidence="9">
    <name type="scientific">Mycobacterium riyadhense</name>
    <dbReference type="NCBI Taxonomy" id="486698"/>
    <lineage>
        <taxon>Bacteria</taxon>
        <taxon>Bacillati</taxon>
        <taxon>Actinomycetota</taxon>
        <taxon>Actinomycetes</taxon>
        <taxon>Mycobacteriales</taxon>
        <taxon>Mycobacteriaceae</taxon>
        <taxon>Mycobacterium</taxon>
    </lineage>
</organism>
<evidence type="ECO:0000256" key="4">
    <source>
        <dbReference type="ARBA" id="ARBA00022723"/>
    </source>
</evidence>
<evidence type="ECO:0000313" key="9">
    <source>
        <dbReference type="EMBL" id="VTP01549.1"/>
    </source>
</evidence>
<evidence type="ECO:0000256" key="1">
    <source>
        <dbReference type="ARBA" id="ARBA00001946"/>
    </source>
</evidence>
<keyword evidence="6 7" id="KW-0460">Magnesium</keyword>
<evidence type="ECO:0000256" key="3">
    <source>
        <dbReference type="ARBA" id="ARBA00022722"/>
    </source>
</evidence>
<keyword evidence="4 7" id="KW-0479">Metal-binding</keyword>
<dbReference type="Gene3D" id="3.40.50.1010">
    <property type="entry name" value="5'-nuclease"/>
    <property type="match status" value="1"/>
</dbReference>
<dbReference type="SUPFAM" id="SSF88723">
    <property type="entry name" value="PIN domain-like"/>
    <property type="match status" value="1"/>
</dbReference>
<name>A0A653EW35_9MYCO</name>
<comment type="cofactor">
    <cofactor evidence="1 7">
        <name>Mg(2+)</name>
        <dbReference type="ChEBI" id="CHEBI:18420"/>
    </cofactor>
</comment>
<dbReference type="HAMAP" id="MF_00265">
    <property type="entry name" value="VapC_Nob1"/>
    <property type="match status" value="1"/>
</dbReference>
<dbReference type="InterPro" id="IPR002716">
    <property type="entry name" value="PIN_dom"/>
</dbReference>
<protein>
    <recommendedName>
        <fullName evidence="7">Ribonuclease VapC</fullName>
        <shortName evidence="7">RNase VapC</shortName>
        <ecNumber evidence="7">3.1.-.-</ecNumber>
    </recommendedName>
    <alternativeName>
        <fullName evidence="7">Toxin VapC</fullName>
    </alternativeName>
</protein>
<keyword evidence="2 7" id="KW-1277">Toxin-antitoxin system</keyword>
<accession>A0A653EW35</accession>
<comment type="similarity">
    <text evidence="7">Belongs to the PINc/VapC protein family.</text>
</comment>
<dbReference type="GO" id="GO:0004540">
    <property type="term" value="F:RNA nuclease activity"/>
    <property type="evidence" value="ECO:0007669"/>
    <property type="project" value="InterPro"/>
</dbReference>
<dbReference type="GO" id="GO:0016788">
    <property type="term" value="F:hydrolase activity, acting on ester bonds"/>
    <property type="evidence" value="ECO:0007669"/>
    <property type="project" value="InterPro"/>
</dbReference>
<dbReference type="InterPro" id="IPR006226">
    <property type="entry name" value="Mtu_PIN"/>
</dbReference>
<dbReference type="InterPro" id="IPR022907">
    <property type="entry name" value="VapC_family"/>
</dbReference>
<dbReference type="EMBL" id="LR589117">
    <property type="protein sequence ID" value="VTP01549.1"/>
    <property type="molecule type" value="Genomic_DNA"/>
</dbReference>
<feature type="binding site" evidence="7">
    <location>
        <position position="38"/>
    </location>
    <ligand>
        <name>Mg(2+)</name>
        <dbReference type="ChEBI" id="CHEBI:18420"/>
    </ligand>
</feature>
<dbReference type="NCBIfam" id="TIGR00028">
    <property type="entry name" value="Mtu_PIN_fam"/>
    <property type="match status" value="1"/>
</dbReference>
<comment type="function">
    <text evidence="7">Toxic component of a toxin-antitoxin (TA) system. An RNase.</text>
</comment>
<feature type="binding site" evidence="7">
    <location>
        <position position="141"/>
    </location>
    <ligand>
        <name>Mg(2+)</name>
        <dbReference type="ChEBI" id="CHEBI:18420"/>
    </ligand>
</feature>
<dbReference type="InterPro" id="IPR029060">
    <property type="entry name" value="PIN-like_dom_sf"/>
</dbReference>
<evidence type="ECO:0000256" key="6">
    <source>
        <dbReference type="ARBA" id="ARBA00022842"/>
    </source>
</evidence>
<evidence type="ECO:0000256" key="2">
    <source>
        <dbReference type="ARBA" id="ARBA00022649"/>
    </source>
</evidence>
<dbReference type="AlphaFoldDB" id="A0A653EW35"/>
<feature type="domain" description="PIN" evidence="8">
    <location>
        <begin position="36"/>
        <end position="165"/>
    </location>
</feature>
<evidence type="ECO:0000256" key="5">
    <source>
        <dbReference type="ARBA" id="ARBA00022801"/>
    </source>
</evidence>
<dbReference type="GO" id="GO:0090729">
    <property type="term" value="F:toxin activity"/>
    <property type="evidence" value="ECO:0007669"/>
    <property type="project" value="UniProtKB-KW"/>
</dbReference>
<dbReference type="EC" id="3.1.-.-" evidence="7"/>
<keyword evidence="5 7" id="KW-0378">Hydrolase</keyword>
<dbReference type="GO" id="GO:0000287">
    <property type="term" value="F:magnesium ion binding"/>
    <property type="evidence" value="ECO:0007669"/>
    <property type="project" value="UniProtKB-UniRule"/>
</dbReference>
<proteinExistence type="inferred from homology"/>
<gene>
    <name evidence="7" type="primary">vapC</name>
    <name evidence="9" type="ORF">BIN_B_04079</name>
</gene>
<dbReference type="GO" id="GO:0045926">
    <property type="term" value="P:negative regulation of growth"/>
    <property type="evidence" value="ECO:0007669"/>
    <property type="project" value="UniProtKB-ARBA"/>
</dbReference>
<keyword evidence="7" id="KW-0800">Toxin</keyword>
<keyword evidence="3 7" id="KW-0540">Nuclease</keyword>
<evidence type="ECO:0000256" key="7">
    <source>
        <dbReference type="HAMAP-Rule" id="MF_00265"/>
    </source>
</evidence>